<dbReference type="Pfam" id="PF18759">
    <property type="entry name" value="Plavaka"/>
    <property type="match status" value="1"/>
</dbReference>
<dbReference type="OrthoDB" id="2418900at2759"/>
<reference evidence="2 3" key="1">
    <citation type="submission" date="2014-04" db="EMBL/GenBank/DDBJ databases">
        <authorList>
            <consortium name="DOE Joint Genome Institute"/>
            <person name="Kuo A."/>
            <person name="Ruytinx J."/>
            <person name="Rineau F."/>
            <person name="Colpaert J."/>
            <person name="Kohler A."/>
            <person name="Nagy L.G."/>
            <person name="Floudas D."/>
            <person name="Copeland A."/>
            <person name="Barry K.W."/>
            <person name="Cichocki N."/>
            <person name="Veneault-Fourrey C."/>
            <person name="LaButti K."/>
            <person name="Lindquist E.A."/>
            <person name="Lipzen A."/>
            <person name="Lundell T."/>
            <person name="Morin E."/>
            <person name="Murat C."/>
            <person name="Sun H."/>
            <person name="Tunlid A."/>
            <person name="Henrissat B."/>
            <person name="Grigoriev I.V."/>
            <person name="Hibbett D.S."/>
            <person name="Martin F."/>
            <person name="Nordberg H.P."/>
            <person name="Cantor M.N."/>
            <person name="Hua S.X."/>
        </authorList>
    </citation>
    <scope>NUCLEOTIDE SEQUENCE [LARGE SCALE GENOMIC DNA]</scope>
    <source>
        <strain evidence="2 3">UH-Slu-Lm8-n1</strain>
    </source>
</reference>
<organism evidence="2 3">
    <name type="scientific">Suillus luteus UH-Slu-Lm8-n1</name>
    <dbReference type="NCBI Taxonomy" id="930992"/>
    <lineage>
        <taxon>Eukaryota</taxon>
        <taxon>Fungi</taxon>
        <taxon>Dikarya</taxon>
        <taxon>Basidiomycota</taxon>
        <taxon>Agaricomycotina</taxon>
        <taxon>Agaricomycetes</taxon>
        <taxon>Agaricomycetidae</taxon>
        <taxon>Boletales</taxon>
        <taxon>Suillineae</taxon>
        <taxon>Suillaceae</taxon>
        <taxon>Suillus</taxon>
    </lineage>
</organism>
<feature type="region of interest" description="Disordered" evidence="1">
    <location>
        <begin position="1"/>
        <end position="61"/>
    </location>
</feature>
<proteinExistence type="predicted"/>
<feature type="compositionally biased region" description="Polar residues" evidence="1">
    <location>
        <begin position="1"/>
        <end position="10"/>
    </location>
</feature>
<feature type="compositionally biased region" description="Acidic residues" evidence="1">
    <location>
        <begin position="38"/>
        <end position="48"/>
    </location>
</feature>
<sequence>MENYRPQTHSAPEAPENGRDCNHSDNGNGPGDRQDDDSKLDEEEEAEAEGGVAEQERDWEPAIGAIDNYVPMDEEGLLGDEGDEAMHRAHRHDTEIPLLKHQPHIVKFLLCSAGAIIPDSALADQPHGYDSHRSQLDQSCIWAPFTSQIDYEVAQWVKLRGQGSTAFSDLLEIEGVCENLGLSYKNSQELNKIIDTEIPAHRPCFQRKEILVASEAFNVYYRDIIECVKALYGDPEFAQHLIFTPE</sequence>
<dbReference type="InParanoid" id="A0A0D0A2X4"/>
<keyword evidence="3" id="KW-1185">Reference proteome</keyword>
<evidence type="ECO:0000313" key="2">
    <source>
        <dbReference type="EMBL" id="KIK32509.1"/>
    </source>
</evidence>
<evidence type="ECO:0000256" key="1">
    <source>
        <dbReference type="SAM" id="MobiDB-lite"/>
    </source>
</evidence>
<protein>
    <submittedName>
        <fullName evidence="2">Uncharacterized protein</fullName>
    </submittedName>
</protein>
<name>A0A0D0A2X4_9AGAM</name>
<dbReference type="Proteomes" id="UP000054485">
    <property type="component" value="Unassembled WGS sequence"/>
</dbReference>
<reference evidence="3" key="2">
    <citation type="submission" date="2015-01" db="EMBL/GenBank/DDBJ databases">
        <title>Evolutionary Origins and Diversification of the Mycorrhizal Mutualists.</title>
        <authorList>
            <consortium name="DOE Joint Genome Institute"/>
            <consortium name="Mycorrhizal Genomics Consortium"/>
            <person name="Kohler A."/>
            <person name="Kuo A."/>
            <person name="Nagy L.G."/>
            <person name="Floudas D."/>
            <person name="Copeland A."/>
            <person name="Barry K.W."/>
            <person name="Cichocki N."/>
            <person name="Veneault-Fourrey C."/>
            <person name="LaButti K."/>
            <person name="Lindquist E.A."/>
            <person name="Lipzen A."/>
            <person name="Lundell T."/>
            <person name="Morin E."/>
            <person name="Murat C."/>
            <person name="Riley R."/>
            <person name="Ohm R."/>
            <person name="Sun H."/>
            <person name="Tunlid A."/>
            <person name="Henrissat B."/>
            <person name="Grigoriev I.V."/>
            <person name="Hibbett D.S."/>
            <person name="Martin F."/>
        </authorList>
    </citation>
    <scope>NUCLEOTIDE SEQUENCE [LARGE SCALE GENOMIC DNA]</scope>
    <source>
        <strain evidence="3">UH-Slu-Lm8-n1</strain>
    </source>
</reference>
<dbReference type="AlphaFoldDB" id="A0A0D0A2X4"/>
<gene>
    <name evidence="2" type="ORF">CY34DRAFT_18999</name>
</gene>
<dbReference type="HOGENOM" id="CLU_1129701_0_0_1"/>
<dbReference type="InterPro" id="IPR041078">
    <property type="entry name" value="Plavaka"/>
</dbReference>
<dbReference type="STRING" id="930992.A0A0D0A2X4"/>
<evidence type="ECO:0000313" key="3">
    <source>
        <dbReference type="Proteomes" id="UP000054485"/>
    </source>
</evidence>
<dbReference type="EMBL" id="KN836213">
    <property type="protein sequence ID" value="KIK32509.1"/>
    <property type="molecule type" value="Genomic_DNA"/>
</dbReference>
<accession>A0A0D0A2X4</accession>